<feature type="transmembrane region" description="Helical" evidence="1">
    <location>
        <begin position="108"/>
        <end position="128"/>
    </location>
</feature>
<feature type="transmembrane region" description="Helical" evidence="1">
    <location>
        <begin position="299"/>
        <end position="324"/>
    </location>
</feature>
<dbReference type="AlphaFoldDB" id="A0AAU0MIA9"/>
<organism evidence="2 3">
    <name type="scientific">Microbacterium limosum</name>
    <dbReference type="NCBI Taxonomy" id="3079935"/>
    <lineage>
        <taxon>Bacteria</taxon>
        <taxon>Bacillati</taxon>
        <taxon>Actinomycetota</taxon>
        <taxon>Actinomycetes</taxon>
        <taxon>Micrococcales</taxon>
        <taxon>Microbacteriaceae</taxon>
        <taxon>Microbacterium</taxon>
    </lineage>
</organism>
<feature type="transmembrane region" description="Helical" evidence="1">
    <location>
        <begin position="268"/>
        <end position="292"/>
    </location>
</feature>
<feature type="transmembrane region" description="Helical" evidence="1">
    <location>
        <begin position="206"/>
        <end position="226"/>
    </location>
</feature>
<dbReference type="RefSeq" id="WP_330171467.1">
    <property type="nucleotide sequence ID" value="NZ_CP137080.1"/>
</dbReference>
<evidence type="ECO:0000256" key="1">
    <source>
        <dbReference type="SAM" id="Phobius"/>
    </source>
</evidence>
<protein>
    <submittedName>
        <fullName evidence="2">Sodium-dependent bicarbonate transport family permease</fullName>
    </submittedName>
</protein>
<accession>A0AAU0MIA9</accession>
<name>A0AAU0MIA9_9MICO</name>
<dbReference type="PANTHER" id="PTHR40400">
    <property type="entry name" value="SLR1512 PROTEIN"/>
    <property type="match status" value="1"/>
</dbReference>
<evidence type="ECO:0000313" key="3">
    <source>
        <dbReference type="Proteomes" id="UP001329313"/>
    </source>
</evidence>
<dbReference type="InterPro" id="IPR010293">
    <property type="entry name" value="Sbt_1"/>
</dbReference>
<reference evidence="2 3" key="1">
    <citation type="submission" date="2023-10" db="EMBL/GenBank/DDBJ databases">
        <title>Y20.</title>
        <authorList>
            <person name="Zhang G."/>
            <person name="Ding Y."/>
        </authorList>
    </citation>
    <scope>NUCLEOTIDE SEQUENCE [LARGE SCALE GENOMIC DNA]</scope>
    <source>
        <strain evidence="2 3">Y20</strain>
    </source>
</reference>
<dbReference type="PANTHER" id="PTHR40400:SF1">
    <property type="entry name" value="SLR1512 PROTEIN"/>
    <property type="match status" value="1"/>
</dbReference>
<feature type="transmembrane region" description="Helical" evidence="1">
    <location>
        <begin position="47"/>
        <end position="66"/>
    </location>
</feature>
<feature type="transmembrane region" description="Helical" evidence="1">
    <location>
        <begin position="181"/>
        <end position="200"/>
    </location>
</feature>
<dbReference type="KEGG" id="mliy:RYJ27_04040"/>
<keyword evidence="3" id="KW-1185">Reference proteome</keyword>
<gene>
    <name evidence="2" type="ORF">RYJ27_04040</name>
</gene>
<dbReference type="Proteomes" id="UP001329313">
    <property type="component" value="Chromosome"/>
</dbReference>
<dbReference type="Pfam" id="PF05982">
    <property type="entry name" value="Sbt_1"/>
    <property type="match status" value="1"/>
</dbReference>
<keyword evidence="1" id="KW-0472">Membrane</keyword>
<feature type="transmembrane region" description="Helical" evidence="1">
    <location>
        <begin position="238"/>
        <end position="262"/>
    </location>
</feature>
<feature type="transmembrane region" description="Helical" evidence="1">
    <location>
        <begin position="134"/>
        <end position="160"/>
    </location>
</feature>
<sequence>MLHQSRWGTLLFDAALTNLLSPPVLAFGLGVLAAAMKSDLKVPDAMMRALSIYLLLAIGLKGGVALRGETAAAVLGPVALSLALGVIIPAAAYGALRVVTRLSRVDRGAIAAHYGSTSLVTFTAALVFLDSAGIAYPGYAATLLAVLEVPGILIGILLARRHLAKTAGWWPTLHEVLTGKSVLLLVGGLAIGLIAGPAGYTPIEPVFTDAFRGLLVLFLLALGLEVGHRLGTIREGGAGLIAFALVFPLAAGALGVAAAALIGMDVGGAVVLGILCASASYIAAPAAVRLALPDANTALSLTASIGITFPLNLVIGIPALTWLAQQLAPQ</sequence>
<feature type="transmembrane region" description="Helical" evidence="1">
    <location>
        <begin position="72"/>
        <end position="96"/>
    </location>
</feature>
<dbReference type="EMBL" id="CP137080">
    <property type="protein sequence ID" value="WOQ70386.1"/>
    <property type="molecule type" value="Genomic_DNA"/>
</dbReference>
<keyword evidence="1" id="KW-1133">Transmembrane helix</keyword>
<keyword evidence="1" id="KW-0812">Transmembrane</keyword>
<proteinExistence type="predicted"/>
<evidence type="ECO:0000313" key="2">
    <source>
        <dbReference type="EMBL" id="WOQ70386.1"/>
    </source>
</evidence>
<feature type="transmembrane region" description="Helical" evidence="1">
    <location>
        <begin position="15"/>
        <end position="35"/>
    </location>
</feature>